<gene>
    <name evidence="4" type="ORF">LACPI_2016</name>
</gene>
<dbReference type="GO" id="GO:0016616">
    <property type="term" value="F:oxidoreductase activity, acting on the CH-OH group of donors, NAD or NADP as acceptor"/>
    <property type="evidence" value="ECO:0007669"/>
    <property type="project" value="InterPro"/>
</dbReference>
<dbReference type="PANTHER" id="PTHR43333">
    <property type="entry name" value="2-HACID_DH_C DOMAIN-CONTAINING PROTEIN"/>
    <property type="match status" value="1"/>
</dbReference>
<dbReference type="KEGG" id="lpk:LACPI_2016"/>
<dbReference type="SUPFAM" id="SSF51735">
    <property type="entry name" value="NAD(P)-binding Rossmann-fold domains"/>
    <property type="match status" value="1"/>
</dbReference>
<evidence type="ECO:0000256" key="1">
    <source>
        <dbReference type="ARBA" id="ARBA00023002"/>
    </source>
</evidence>
<dbReference type="CDD" id="cd05300">
    <property type="entry name" value="2-Hacid_dh_1"/>
    <property type="match status" value="1"/>
</dbReference>
<keyword evidence="1" id="KW-0560">Oxidoreductase</keyword>
<evidence type="ECO:0000256" key="2">
    <source>
        <dbReference type="ARBA" id="ARBA00023027"/>
    </source>
</evidence>
<dbReference type="Proteomes" id="UP000033166">
    <property type="component" value="Chromosome I"/>
</dbReference>
<dbReference type="SUPFAM" id="SSF52283">
    <property type="entry name" value="Formate/glycerate dehydrogenase catalytic domain-like"/>
    <property type="match status" value="1"/>
</dbReference>
<dbReference type="PANTHER" id="PTHR43333:SF1">
    <property type="entry name" value="D-ISOMER SPECIFIC 2-HYDROXYACID DEHYDROGENASE NAD-BINDING DOMAIN-CONTAINING PROTEIN"/>
    <property type="match status" value="1"/>
</dbReference>
<dbReference type="RefSeq" id="WP_050703048.1">
    <property type="nucleotide sequence ID" value="NZ_LN774769.1"/>
</dbReference>
<keyword evidence="2" id="KW-0520">NAD</keyword>
<dbReference type="Gene3D" id="3.40.50.720">
    <property type="entry name" value="NAD(P)-binding Rossmann-like Domain"/>
    <property type="match status" value="2"/>
</dbReference>
<reference evidence="5" key="1">
    <citation type="submission" date="2015-01" db="EMBL/GenBank/DDBJ databases">
        <authorList>
            <person name="Andreevskaya M."/>
        </authorList>
    </citation>
    <scope>NUCLEOTIDE SEQUENCE [LARGE SCALE GENOMIC DNA]</scope>
    <source>
        <strain evidence="5">MKFS47</strain>
    </source>
</reference>
<name>A0A0D6DZL2_9LACT</name>
<dbReference type="STRING" id="1364.LP2241_50377"/>
<dbReference type="GO" id="GO:0051287">
    <property type="term" value="F:NAD binding"/>
    <property type="evidence" value="ECO:0007669"/>
    <property type="project" value="InterPro"/>
</dbReference>
<dbReference type="Pfam" id="PF02826">
    <property type="entry name" value="2-Hacid_dh_C"/>
    <property type="match status" value="1"/>
</dbReference>
<dbReference type="AlphaFoldDB" id="A0A0D6DZL2"/>
<dbReference type="HOGENOM" id="CLU_019796_1_0_9"/>
<dbReference type="InterPro" id="IPR036291">
    <property type="entry name" value="NAD(P)-bd_dom_sf"/>
</dbReference>
<dbReference type="EMBL" id="LN774769">
    <property type="protein sequence ID" value="CEN29216.1"/>
    <property type="molecule type" value="Genomic_DNA"/>
</dbReference>
<evidence type="ECO:0000313" key="4">
    <source>
        <dbReference type="EMBL" id="CEN29216.1"/>
    </source>
</evidence>
<evidence type="ECO:0000259" key="3">
    <source>
        <dbReference type="Pfam" id="PF02826"/>
    </source>
</evidence>
<protein>
    <submittedName>
        <fullName evidence="4">Putative D-2-hydroxyacid dehydrogenase</fullName>
    </submittedName>
</protein>
<proteinExistence type="predicted"/>
<sequence>MIAIMQDLSEKEKAHYEALFSASIITVDQQLIDTYPDITILVSKPVVSAEFLAHFPNLKLIFTVSAGVNKMPFAYLEAHHIILANSRGLHAEHMSEHALAMMLVHTRQLMLAIKNQEQHHWSHASGVFSSIQGKSLCIVGAGSIGDALARKATALGMRVTGVSRSGKANTGYDKIYQTGELTTAVAPADIVVLLVPLTPETHHLFNASVFSAMKKQSMFINISRGGTVDEAALVTALTDGTLAFCGLDVFSQEPLSEESVFWDMPNVLITPHTAGEIDDYFDRAMQIFKDVLTDFRAGTAVRNQVDLAQGY</sequence>
<accession>A0A0D6DZL2</accession>
<dbReference type="InterPro" id="IPR006140">
    <property type="entry name" value="D-isomer_DH_NAD-bd"/>
</dbReference>
<evidence type="ECO:0000313" key="5">
    <source>
        <dbReference type="Proteomes" id="UP000033166"/>
    </source>
</evidence>
<feature type="domain" description="D-isomer specific 2-hydroxyacid dehydrogenase NAD-binding" evidence="3">
    <location>
        <begin position="99"/>
        <end position="274"/>
    </location>
</feature>
<organism evidence="4 5">
    <name type="scientific">Pseudolactococcus piscium MKFS47</name>
    <dbReference type="NCBI Taxonomy" id="297352"/>
    <lineage>
        <taxon>Bacteria</taxon>
        <taxon>Bacillati</taxon>
        <taxon>Bacillota</taxon>
        <taxon>Bacilli</taxon>
        <taxon>Lactobacillales</taxon>
        <taxon>Streptococcaceae</taxon>
        <taxon>Pseudolactococcus</taxon>
    </lineage>
</organism>